<evidence type="ECO:0000256" key="2">
    <source>
        <dbReference type="ARBA" id="ARBA00008664"/>
    </source>
</evidence>
<feature type="compositionally biased region" description="Polar residues" evidence="11">
    <location>
        <begin position="1188"/>
        <end position="1222"/>
    </location>
</feature>
<feature type="compositionally biased region" description="Polar residues" evidence="11">
    <location>
        <begin position="168"/>
        <end position="177"/>
    </location>
</feature>
<reference evidence="14" key="1">
    <citation type="journal article" date="2018" name="Nat. Microbiol.">
        <title>Leveraging single-cell genomics to expand the fungal tree of life.</title>
        <authorList>
            <person name="Ahrendt S.R."/>
            <person name="Quandt C.A."/>
            <person name="Ciobanu D."/>
            <person name="Clum A."/>
            <person name="Salamov A."/>
            <person name="Andreopoulos B."/>
            <person name="Cheng J.F."/>
            <person name="Woyke T."/>
            <person name="Pelin A."/>
            <person name="Henrissat B."/>
            <person name="Reynolds N.K."/>
            <person name="Benny G.L."/>
            <person name="Smith M.E."/>
            <person name="James T.Y."/>
            <person name="Grigoriev I.V."/>
        </authorList>
    </citation>
    <scope>NUCLEOTIDE SEQUENCE [LARGE SCALE GENOMIC DNA]</scope>
    <source>
        <strain evidence="14">Baker2002</strain>
    </source>
</reference>
<feature type="region of interest" description="Disordered" evidence="11">
    <location>
        <begin position="156"/>
        <end position="177"/>
    </location>
</feature>
<dbReference type="EC" id="3.1.4.4" evidence="3"/>
<feature type="domain" description="PLD phosphodiesterase" evidence="12">
    <location>
        <begin position="872"/>
        <end position="899"/>
    </location>
</feature>
<name>A0A4P9ZB01_9ASCO</name>
<protein>
    <recommendedName>
        <fullName evidence="9">Phospholipase D1</fullName>
        <ecNumber evidence="3">3.1.4.4</ecNumber>
    </recommendedName>
    <alternativeName>
        <fullName evidence="8">Choline phosphatase 1</fullName>
    </alternativeName>
    <alternativeName>
        <fullName evidence="10">Phosphatidylcholine-hydrolyzing phospholipase D1</fullName>
    </alternativeName>
</protein>
<accession>A0A4P9ZB01</accession>
<evidence type="ECO:0000256" key="9">
    <source>
        <dbReference type="ARBA" id="ARBA00074658"/>
    </source>
</evidence>
<dbReference type="PANTHER" id="PTHR18896:SF76">
    <property type="entry name" value="PHOSPHOLIPASE"/>
    <property type="match status" value="1"/>
</dbReference>
<dbReference type="CDD" id="cd09141">
    <property type="entry name" value="PLDc_vPLD1_2_yPLD_like_2"/>
    <property type="match status" value="1"/>
</dbReference>
<evidence type="ECO:0000256" key="8">
    <source>
        <dbReference type="ARBA" id="ARBA00042228"/>
    </source>
</evidence>
<dbReference type="GO" id="GO:0009395">
    <property type="term" value="P:phospholipid catabolic process"/>
    <property type="evidence" value="ECO:0007669"/>
    <property type="project" value="TreeGrafter"/>
</dbReference>
<keyword evidence="6" id="KW-0442">Lipid degradation</keyword>
<feature type="region of interest" description="Disordered" evidence="11">
    <location>
        <begin position="1039"/>
        <end position="1067"/>
    </location>
</feature>
<dbReference type="FunFam" id="3.30.870.10:FF:000011">
    <property type="entry name" value="Phospholipase"/>
    <property type="match status" value="1"/>
</dbReference>
<dbReference type="PANTHER" id="PTHR18896">
    <property type="entry name" value="PHOSPHOLIPASE D"/>
    <property type="match status" value="1"/>
</dbReference>
<dbReference type="Gene3D" id="3.30.870.10">
    <property type="entry name" value="Endonuclease Chain A"/>
    <property type="match status" value="2"/>
</dbReference>
<feature type="region of interest" description="Disordered" evidence="11">
    <location>
        <begin position="1389"/>
        <end position="1494"/>
    </location>
</feature>
<evidence type="ECO:0000313" key="13">
    <source>
        <dbReference type="EMBL" id="RKP30005.1"/>
    </source>
</evidence>
<gene>
    <name evidence="13" type="ORF">METBISCDRAFT_17374</name>
</gene>
<sequence>MSDDSKKTRNLFGLFRKRIRDKEKAKELAEDDLESVEPKDEDREAAKRALGLLNALTLGGPAVNLVASCFCEDEHGIARAPLLLSLMSMKITDISRSPLTKNRKFRIDLQYGVSSQRLKWSIEKTSKDILYLHSRLKWLGVRTSFRASELPKYPVPPLLKRKHDRKTSSVARQHNENANALRSLAGQRLSEDTQSILSGQSIRERFSTLRAHLSAQSSISSANIDSPEQIRTRAIKNQEYTIEIENYLKELIFQVEMTPQSNRLFQFFEISPISSLLSYETGYIGKQGVIHVGGTARSQGWRVGHFKANDLKSMIDRRSEKWFLIRGSYVMYVPDIISTTPLEVFLVDLSFKIRGKSDTEDKTDQRGSDSESDYAEDSQSQIEAANRVADKVQNQVFTHLKITLENNERKLVILPKSRIEQKLWLQSLDEMVRSTVWSEKHRFNSFAPVRKNCYAQWLVDARDYFWAASAAMEMAKDVIFIHDWWLSPELYLRRPANGNQQFRVDRILQRKAQQGVKIFVIVYRNVGTTIPIDSLYTKHSIVSLNQENIHVIRSPNQLLQNTFFWAHHEKLCIVDYNVAFIGGLDMCYGRYDTPDHVLSDDSNIGFANLDHKKLDSEQFESFNIFPGKDYSNTRVKDFSNLDKPYETIYDRNITPRMPWHDIHMMTSGEVARDLSRHFVQRWNYLLRQKRPSRLTPLLTPPPDLNPEQIKRMKLDGTCEVQILRSAGNWSLGLKDHEESIHQAYLKLIENSEHCIYIENQFFVTSCFIDGTEIKNRIGDALVERIIRAHKEGTAWKAIIIVPLVPGFESQVDQIDGSSVRVVMQCEYMSISRGSSSLFAKLRKAGINPDDYIQFFSLRKWGMLGPDRTLVTEQLYIHAKTMIVDDRIAIIGSANINERSMRGSRDSEVAAIVRDTETIKSTMNGQPVYVGKFAHTLRMRLMREHLGVAVDILDAVVRKFERIFEFAKTEKGLKAKTANFDKHLDEHLSAAVELAARYVLQQEGGTPCWKAFWKSQGVEPEIHKVPIDTHPEGTAEPMALPISFNNRTGPREANAGIRERKKHSFDPRVQQSVDHKRDVFGEGLDKYRSKQARLARLDNAKFLRRLARDFEEETPNVSFLPDLDSVKDFLTSENSDTDQVQISSQNKEKWLFLKKVDYLQRVASRDAKQTEAERKRRLAAGLTSSVRPSANVSFNRKPTKKNSNGAPPDSQRSLVRNESNNVSEAEGQNVLDVTEINIEVNEAIPAESFSEQIPVVTLDDEGFNEIMRGINAEESDVVTKFVDPYCFQDPLDPEFYEDFWYEIARKNTEIFRLIFHCQPDDTVRSWATYMQFMKLAKGFQVSQARDAEARKEKSLFETDTSDTEPKSHLRKASLATINLGDYQTEAGILGDIPSADREGSGKIHDRHKFKVSDPIAEQVDGETSSESEGLQNDEADAKDEKVNGGCGESKSSEKRPLNNGLKGTISATKAKNGSTTDVNGSNGSNKTGTRRTRAGTFSHRRRAKIGEKLFERDSAQRILEEVQGHLVLFPVDWLQRELDGGNWFFNTDRIPPIEIYD</sequence>
<feature type="region of interest" description="Disordered" evidence="11">
    <location>
        <begin position="358"/>
        <end position="377"/>
    </location>
</feature>
<dbReference type="InterPro" id="IPR001736">
    <property type="entry name" value="PLipase_D/transphosphatidylase"/>
</dbReference>
<feature type="compositionally biased region" description="Polar residues" evidence="11">
    <location>
        <begin position="1464"/>
        <end position="1486"/>
    </location>
</feature>
<comment type="similarity">
    <text evidence="2">Belongs to the phospholipase D family.</text>
</comment>
<proteinExistence type="inferred from homology"/>
<feature type="region of interest" description="Disordered" evidence="11">
    <location>
        <begin position="1163"/>
        <end position="1182"/>
    </location>
</feature>
<dbReference type="PROSITE" id="PS50035">
    <property type="entry name" value="PLD"/>
    <property type="match status" value="2"/>
</dbReference>
<organism evidence="13 14">
    <name type="scientific">Metschnikowia bicuspidata</name>
    <dbReference type="NCBI Taxonomy" id="27322"/>
    <lineage>
        <taxon>Eukaryota</taxon>
        <taxon>Fungi</taxon>
        <taxon>Dikarya</taxon>
        <taxon>Ascomycota</taxon>
        <taxon>Saccharomycotina</taxon>
        <taxon>Pichiomycetes</taxon>
        <taxon>Metschnikowiaceae</taxon>
        <taxon>Metschnikowia</taxon>
    </lineage>
</organism>
<evidence type="ECO:0000256" key="6">
    <source>
        <dbReference type="ARBA" id="ARBA00022963"/>
    </source>
</evidence>
<evidence type="ECO:0000256" key="3">
    <source>
        <dbReference type="ARBA" id="ARBA00012027"/>
    </source>
</evidence>
<keyword evidence="7" id="KW-0443">Lipid metabolism</keyword>
<feature type="region of interest" description="Disordered" evidence="11">
    <location>
        <begin position="1188"/>
        <end position="1226"/>
    </location>
</feature>
<feature type="compositionally biased region" description="Basic and acidic residues" evidence="11">
    <location>
        <begin position="1393"/>
        <end position="1402"/>
    </location>
</feature>
<dbReference type="Pfam" id="PF00614">
    <property type="entry name" value="PLDc"/>
    <property type="match status" value="1"/>
</dbReference>
<dbReference type="SMART" id="SM00155">
    <property type="entry name" value="PLDc"/>
    <property type="match status" value="2"/>
</dbReference>
<dbReference type="Pfam" id="PF13091">
    <property type="entry name" value="PLDc_2"/>
    <property type="match status" value="1"/>
</dbReference>
<dbReference type="CDD" id="cd01254">
    <property type="entry name" value="PH_PLD"/>
    <property type="match status" value="1"/>
</dbReference>
<dbReference type="InterPro" id="IPR025202">
    <property type="entry name" value="PLD-like_dom"/>
</dbReference>
<feature type="compositionally biased region" description="Basic and acidic residues" evidence="11">
    <location>
        <begin position="358"/>
        <end position="369"/>
    </location>
</feature>
<evidence type="ECO:0000256" key="10">
    <source>
        <dbReference type="ARBA" id="ARBA00079280"/>
    </source>
</evidence>
<dbReference type="OrthoDB" id="14911at2759"/>
<dbReference type="CDD" id="cd09138">
    <property type="entry name" value="PLDc_vPLD1_2_yPLD_like_1"/>
    <property type="match status" value="1"/>
</dbReference>
<evidence type="ECO:0000256" key="7">
    <source>
        <dbReference type="ARBA" id="ARBA00023098"/>
    </source>
</evidence>
<dbReference type="InterPro" id="IPR015679">
    <property type="entry name" value="PLipase_D_fam"/>
</dbReference>
<dbReference type="Proteomes" id="UP000268321">
    <property type="component" value="Unassembled WGS sequence"/>
</dbReference>
<evidence type="ECO:0000259" key="12">
    <source>
        <dbReference type="PROSITE" id="PS50035"/>
    </source>
</evidence>
<evidence type="ECO:0000256" key="4">
    <source>
        <dbReference type="ARBA" id="ARBA00022737"/>
    </source>
</evidence>
<keyword evidence="4" id="KW-0677">Repeat</keyword>
<feature type="compositionally biased region" description="Acidic residues" evidence="11">
    <location>
        <begin position="1418"/>
        <end position="1436"/>
    </location>
</feature>
<dbReference type="SUPFAM" id="SSF56024">
    <property type="entry name" value="Phospholipase D/nuclease"/>
    <property type="match status" value="2"/>
</dbReference>
<feature type="domain" description="PLD phosphodiesterase" evidence="12">
    <location>
        <begin position="563"/>
        <end position="590"/>
    </location>
</feature>
<evidence type="ECO:0000256" key="1">
    <source>
        <dbReference type="ARBA" id="ARBA00000798"/>
    </source>
</evidence>
<evidence type="ECO:0000256" key="11">
    <source>
        <dbReference type="SAM" id="MobiDB-lite"/>
    </source>
</evidence>
<comment type="catalytic activity">
    <reaction evidence="1">
        <text>a 1,2-diacyl-sn-glycero-3-phosphocholine + H2O = a 1,2-diacyl-sn-glycero-3-phosphate + choline + H(+)</text>
        <dbReference type="Rhea" id="RHEA:14445"/>
        <dbReference type="ChEBI" id="CHEBI:15354"/>
        <dbReference type="ChEBI" id="CHEBI:15377"/>
        <dbReference type="ChEBI" id="CHEBI:15378"/>
        <dbReference type="ChEBI" id="CHEBI:57643"/>
        <dbReference type="ChEBI" id="CHEBI:58608"/>
        <dbReference type="EC" id="3.1.4.4"/>
    </reaction>
</comment>
<evidence type="ECO:0000313" key="14">
    <source>
        <dbReference type="Proteomes" id="UP000268321"/>
    </source>
</evidence>
<dbReference type="EMBL" id="ML004469">
    <property type="protein sequence ID" value="RKP30005.1"/>
    <property type="molecule type" value="Genomic_DNA"/>
</dbReference>
<evidence type="ECO:0000256" key="5">
    <source>
        <dbReference type="ARBA" id="ARBA00022801"/>
    </source>
</evidence>
<feature type="compositionally biased region" description="Basic and acidic residues" evidence="11">
    <location>
        <begin position="1163"/>
        <end position="1173"/>
    </location>
</feature>
<keyword evidence="5" id="KW-0378">Hydrolase</keyword>
<dbReference type="GO" id="GO:0004630">
    <property type="term" value="F:phospholipase D activity"/>
    <property type="evidence" value="ECO:0007669"/>
    <property type="project" value="UniProtKB-EC"/>
</dbReference>
<keyword evidence="14" id="KW-1185">Reference proteome</keyword>